<keyword evidence="2" id="KW-0812">Transmembrane</keyword>
<evidence type="ECO:0000256" key="2">
    <source>
        <dbReference type="SAM" id="Phobius"/>
    </source>
</evidence>
<proteinExistence type="predicted"/>
<evidence type="ECO:0000256" key="1">
    <source>
        <dbReference type="SAM" id="MobiDB-lite"/>
    </source>
</evidence>
<dbReference type="AlphaFoldDB" id="A0A545UXC3"/>
<keyword evidence="2" id="KW-0472">Membrane</keyword>
<sequence length="89" mass="9970">MLNHIAKHHHHHHHHHHHPMSVRRPPHSLTDSLHTLYPGALSTRIHSTAQPTRVIAINNSDTPPRPILFVICLLCTALHLAAALPSTTE</sequence>
<feature type="region of interest" description="Disordered" evidence="1">
    <location>
        <begin position="1"/>
        <end position="28"/>
    </location>
</feature>
<dbReference type="EMBL" id="SPUK01000010">
    <property type="protein sequence ID" value="TQV94117.1"/>
    <property type="molecule type" value="Genomic_DNA"/>
</dbReference>
<evidence type="ECO:0000313" key="3">
    <source>
        <dbReference type="EMBL" id="TQV94117.1"/>
    </source>
</evidence>
<gene>
    <name evidence="3" type="ORF">IF1G_06996</name>
</gene>
<organism evidence="3 4">
    <name type="scientific">Cordyceps javanica</name>
    <dbReference type="NCBI Taxonomy" id="43265"/>
    <lineage>
        <taxon>Eukaryota</taxon>
        <taxon>Fungi</taxon>
        <taxon>Dikarya</taxon>
        <taxon>Ascomycota</taxon>
        <taxon>Pezizomycotina</taxon>
        <taxon>Sordariomycetes</taxon>
        <taxon>Hypocreomycetidae</taxon>
        <taxon>Hypocreales</taxon>
        <taxon>Cordycipitaceae</taxon>
        <taxon>Cordyceps</taxon>
    </lineage>
</organism>
<keyword evidence="4" id="KW-1185">Reference proteome</keyword>
<feature type="transmembrane region" description="Helical" evidence="2">
    <location>
        <begin position="67"/>
        <end position="84"/>
    </location>
</feature>
<protein>
    <submittedName>
        <fullName evidence="3">Uncharacterized protein</fullName>
    </submittedName>
</protein>
<dbReference type="Proteomes" id="UP000315783">
    <property type="component" value="Unassembled WGS sequence"/>
</dbReference>
<keyword evidence="2" id="KW-1133">Transmembrane helix</keyword>
<reference evidence="3 4" key="1">
    <citation type="journal article" date="2019" name="Appl. Microbiol. Biotechnol.">
        <title>Genome sequence of Isaria javanica and comparative genome analysis insights into family S53 peptidase evolution in fungal entomopathogens.</title>
        <authorList>
            <person name="Lin R."/>
            <person name="Zhang X."/>
            <person name="Xin B."/>
            <person name="Zou M."/>
            <person name="Gao Y."/>
            <person name="Qin F."/>
            <person name="Hu Q."/>
            <person name="Xie B."/>
            <person name="Cheng X."/>
        </authorList>
    </citation>
    <scope>NUCLEOTIDE SEQUENCE [LARGE SCALE GENOMIC DNA]</scope>
    <source>
        <strain evidence="3 4">IJ1G</strain>
    </source>
</reference>
<comment type="caution">
    <text evidence="3">The sequence shown here is derived from an EMBL/GenBank/DDBJ whole genome shotgun (WGS) entry which is preliminary data.</text>
</comment>
<name>A0A545UXC3_9HYPO</name>
<accession>A0A545UXC3</accession>
<feature type="compositionally biased region" description="Basic residues" evidence="1">
    <location>
        <begin position="1"/>
        <end position="26"/>
    </location>
</feature>
<evidence type="ECO:0000313" key="4">
    <source>
        <dbReference type="Proteomes" id="UP000315783"/>
    </source>
</evidence>